<dbReference type="EMBL" id="SJSM01000001">
    <property type="protein sequence ID" value="TCC99444.1"/>
    <property type="molecule type" value="Genomic_DNA"/>
</dbReference>
<evidence type="ECO:0000313" key="1">
    <source>
        <dbReference type="EMBL" id="TCC99444.1"/>
    </source>
</evidence>
<organism evidence="1 2">
    <name type="scientific">Pedobacter hiemivivus</name>
    <dbReference type="NCBI Taxonomy" id="2530454"/>
    <lineage>
        <taxon>Bacteria</taxon>
        <taxon>Pseudomonadati</taxon>
        <taxon>Bacteroidota</taxon>
        <taxon>Sphingobacteriia</taxon>
        <taxon>Sphingobacteriales</taxon>
        <taxon>Sphingobacteriaceae</taxon>
        <taxon>Pedobacter</taxon>
    </lineage>
</organism>
<dbReference type="AlphaFoldDB" id="A0A4R0NKG2"/>
<protein>
    <recommendedName>
        <fullName evidence="3">DUF695 domain-containing protein</fullName>
    </recommendedName>
</protein>
<evidence type="ECO:0008006" key="3">
    <source>
        <dbReference type="Google" id="ProtNLM"/>
    </source>
</evidence>
<evidence type="ECO:0000313" key="2">
    <source>
        <dbReference type="Proteomes" id="UP000291117"/>
    </source>
</evidence>
<sequence length="190" mass="21739">MFWDWFSKHCKDLGENFDNEKLLTEIDDRLTDLGGFAWEIGPGTKADNQLVISPGGDLSLLPVTKGIVSYAKIIPGWEFHYAKPPKEWDLIFDFEKDNGDLIEIDASNWQYVLLKYEDGKFEIIIQVHDLDGLSENDKLVASGILLDGILGEEVRMLRISYIDVVRKIDNQYASKSTDIKYLDNHLKTLL</sequence>
<keyword evidence="2" id="KW-1185">Reference proteome</keyword>
<dbReference type="RefSeq" id="WP_131606656.1">
    <property type="nucleotide sequence ID" value="NZ_SJSM01000001.1"/>
</dbReference>
<dbReference type="Proteomes" id="UP000291117">
    <property type="component" value="Unassembled WGS sequence"/>
</dbReference>
<proteinExistence type="predicted"/>
<name>A0A4R0NKG2_9SPHI</name>
<accession>A0A4R0NKG2</accession>
<reference evidence="1 2" key="1">
    <citation type="submission" date="2019-02" db="EMBL/GenBank/DDBJ databases">
        <title>Pedobacter sp. RP-3-8 sp. nov., isolated from Arctic soil.</title>
        <authorList>
            <person name="Dahal R.H."/>
        </authorList>
    </citation>
    <scope>NUCLEOTIDE SEQUENCE [LARGE SCALE GENOMIC DNA]</scope>
    <source>
        <strain evidence="1 2">RP-3-8</strain>
    </source>
</reference>
<gene>
    <name evidence="1" type="ORF">EZ444_01845</name>
</gene>
<comment type="caution">
    <text evidence="1">The sequence shown here is derived from an EMBL/GenBank/DDBJ whole genome shotgun (WGS) entry which is preliminary data.</text>
</comment>
<dbReference type="OrthoDB" id="982004at2"/>